<dbReference type="GO" id="GO:0008033">
    <property type="term" value="P:tRNA processing"/>
    <property type="evidence" value="ECO:0007669"/>
    <property type="project" value="UniProtKB-KW"/>
</dbReference>
<dbReference type="InterPro" id="IPR001656">
    <property type="entry name" value="PsdUridine_synth_TruD"/>
</dbReference>
<evidence type="ECO:0000256" key="4">
    <source>
        <dbReference type="SAM" id="MobiDB-lite"/>
    </source>
</evidence>
<evidence type="ECO:0000259" key="5">
    <source>
        <dbReference type="PROSITE" id="PS50984"/>
    </source>
</evidence>
<comment type="similarity">
    <text evidence="1">Belongs to the pseudouridine synthase TruD family.</text>
</comment>
<organism evidence="6 7">
    <name type="scientific">Cryoendolithus antarcticus</name>
    <dbReference type="NCBI Taxonomy" id="1507870"/>
    <lineage>
        <taxon>Eukaryota</taxon>
        <taxon>Fungi</taxon>
        <taxon>Dikarya</taxon>
        <taxon>Ascomycota</taxon>
        <taxon>Pezizomycotina</taxon>
        <taxon>Dothideomycetes</taxon>
        <taxon>Dothideomycetidae</taxon>
        <taxon>Cladosporiales</taxon>
        <taxon>Cladosporiaceae</taxon>
        <taxon>Cryoendolithus</taxon>
    </lineage>
</organism>
<protein>
    <recommendedName>
        <fullName evidence="5">TRUD domain-containing protein</fullName>
    </recommendedName>
</protein>
<dbReference type="GO" id="GO:0001522">
    <property type="term" value="P:pseudouridine synthesis"/>
    <property type="evidence" value="ECO:0007669"/>
    <property type="project" value="InterPro"/>
</dbReference>
<dbReference type="FunCoup" id="A0A1V8T3M6">
    <property type="interactions" value="2148"/>
</dbReference>
<comment type="caution">
    <text evidence="6">The sequence shown here is derived from an EMBL/GenBank/DDBJ whole genome shotgun (WGS) entry which is preliminary data.</text>
</comment>
<proteinExistence type="inferred from homology"/>
<dbReference type="EMBL" id="NAJO01000018">
    <property type="protein sequence ID" value="OQO05904.1"/>
    <property type="molecule type" value="Genomic_DNA"/>
</dbReference>
<dbReference type="InParanoid" id="A0A1V8T3M6"/>
<dbReference type="InterPro" id="IPR020119">
    <property type="entry name" value="PsdUridine_synth_TruD_CS"/>
</dbReference>
<evidence type="ECO:0000256" key="3">
    <source>
        <dbReference type="ARBA" id="ARBA00023235"/>
    </source>
</evidence>
<dbReference type="CDD" id="cd02576">
    <property type="entry name" value="PseudoU_synth_ScPUS7"/>
    <property type="match status" value="1"/>
</dbReference>
<dbReference type="InterPro" id="IPR020103">
    <property type="entry name" value="PsdUridine_synth_cat_dom_sf"/>
</dbReference>
<dbReference type="GO" id="GO:0009982">
    <property type="term" value="F:pseudouridine synthase activity"/>
    <property type="evidence" value="ECO:0007669"/>
    <property type="project" value="InterPro"/>
</dbReference>
<dbReference type="OrthoDB" id="447290at2759"/>
<dbReference type="Proteomes" id="UP000192596">
    <property type="component" value="Unassembled WGS sequence"/>
</dbReference>
<feature type="region of interest" description="Disordered" evidence="4">
    <location>
        <begin position="127"/>
        <end position="163"/>
    </location>
</feature>
<dbReference type="Gene3D" id="3.30.2350.20">
    <property type="entry name" value="TruD, catalytic domain"/>
    <property type="match status" value="2"/>
</dbReference>
<feature type="region of interest" description="Disordered" evidence="4">
    <location>
        <begin position="94"/>
        <end position="115"/>
    </location>
</feature>
<dbReference type="NCBIfam" id="TIGR00094">
    <property type="entry name" value="tRNA_TruD_broad"/>
    <property type="match status" value="1"/>
</dbReference>
<reference evidence="7" key="1">
    <citation type="submission" date="2017-03" db="EMBL/GenBank/DDBJ databases">
        <title>Genomes of endolithic fungi from Antarctica.</title>
        <authorList>
            <person name="Coleine C."/>
            <person name="Masonjones S."/>
            <person name="Stajich J.E."/>
        </authorList>
    </citation>
    <scope>NUCLEOTIDE SEQUENCE [LARGE SCALE GENOMIC DNA]</scope>
    <source>
        <strain evidence="7">CCFEE 5527</strain>
    </source>
</reference>
<dbReference type="SUPFAM" id="SSF55120">
    <property type="entry name" value="Pseudouridine synthase"/>
    <property type="match status" value="1"/>
</dbReference>
<evidence type="ECO:0000313" key="7">
    <source>
        <dbReference type="Proteomes" id="UP000192596"/>
    </source>
</evidence>
<feature type="compositionally biased region" description="Polar residues" evidence="4">
    <location>
        <begin position="34"/>
        <end position="44"/>
    </location>
</feature>
<feature type="region of interest" description="Disordered" evidence="4">
    <location>
        <begin position="278"/>
        <end position="304"/>
    </location>
</feature>
<dbReference type="PROSITE" id="PS01268">
    <property type="entry name" value="UPF0024"/>
    <property type="match status" value="1"/>
</dbReference>
<dbReference type="PANTHER" id="PTHR13326">
    <property type="entry name" value="TRNA PSEUDOURIDINE SYNTHASE D"/>
    <property type="match status" value="1"/>
</dbReference>
<evidence type="ECO:0000256" key="2">
    <source>
        <dbReference type="ARBA" id="ARBA00022694"/>
    </source>
</evidence>
<gene>
    <name evidence="6" type="ORF">B0A48_10000</name>
</gene>
<feature type="region of interest" description="Disordered" evidence="4">
    <location>
        <begin position="1"/>
        <end position="59"/>
    </location>
</feature>
<evidence type="ECO:0000313" key="6">
    <source>
        <dbReference type="EMBL" id="OQO05904.1"/>
    </source>
</evidence>
<keyword evidence="2" id="KW-0819">tRNA processing</keyword>
<dbReference type="GO" id="GO:0003723">
    <property type="term" value="F:RNA binding"/>
    <property type="evidence" value="ECO:0007669"/>
    <property type="project" value="InterPro"/>
</dbReference>
<sequence length="805" mass="87853">MASATAPVSDTAMEAPVDSSAASAKSTEPGVPANESTSSAPTQAEQERAVGITDYTSPDAPGFSCVVKHRYTDFVVNEILPNGEVLHLTEIAKPGKQKQKQEPQPKQHGQGEGIGDEAVSGARLEESASNGAQLNGHAGVKRSADEAETTDDNIAKKSKLSTADVEVAPVKTAPAEAAATAPDTARTQAAVPAISEAHNTTLISIFGPTTTRSIIDLHAQIHSHPHRKPRDQPIVQSEVIPEKSKRTEAHSAIREIFLSKLETLTLQEVPGAISIRAAPPQRAGGRTDVPTRSRGGKNHKGPTSWTELGGEYLHFTLHKENKDTMEVLHFIASQLKLNIRNVGFAGTKDRRGVTVQRVSMYRVRKEQLLPITRMARNWHIGDLTHSNRGLELGELRGNEFHLTLRDCHLASSPSQALSDRLTAVRSAVESAAAKFREKGFVNYYGLQRFGTFSTGTHAVGRLILQNNLEGAVDAILSYQDHLLPSAQAANPGHNIPQDDIDRAGAIEYWRKTGDSREACRRLPRRFQAENSIIAFLGAKGNGKGSAQTKDWQGALMSIQRGLRLMYVHAYQSLIWNLVAGRRLRLFGGRVVEGDLVVVGEKEKATGTVQETETEKIDQDGEVIIKPLNEDGISLAEERFVRARPLSKAEAESGRYDVFDLVLPQPGWDVVYPANEIGEFYKEVMASEIGGGLDPHDMRRTFKDASLSGSYRKIMARPGGLEVEVKTYGVEGEQLVEMDVERVVRLEMEGEEKVEVEGKAKEVKEGDKIAVVLKMQLGSSQYATMALRELTKGGAVAYKPEYSTVR</sequence>
<dbReference type="InterPro" id="IPR011760">
    <property type="entry name" value="PsdUridine_synth_TruD_insert"/>
</dbReference>
<dbReference type="PIRSF" id="PIRSF037016">
    <property type="entry name" value="Pseudouridin_synth_euk_prd"/>
    <property type="match status" value="1"/>
</dbReference>
<keyword evidence="7" id="KW-1185">Reference proteome</keyword>
<accession>A0A1V8T3M6</accession>
<dbReference type="PROSITE" id="PS50984">
    <property type="entry name" value="TRUD"/>
    <property type="match status" value="1"/>
</dbReference>
<name>A0A1V8T3M6_9PEZI</name>
<dbReference type="PANTHER" id="PTHR13326:SF21">
    <property type="entry name" value="PSEUDOURIDYLATE SYNTHASE PUS7L"/>
    <property type="match status" value="1"/>
</dbReference>
<dbReference type="AlphaFoldDB" id="A0A1V8T3M6"/>
<feature type="domain" description="TRUD" evidence="5">
    <location>
        <begin position="439"/>
        <end position="716"/>
    </location>
</feature>
<keyword evidence="3" id="KW-0413">Isomerase</keyword>
<dbReference type="InterPro" id="IPR042214">
    <property type="entry name" value="TruD_catalytic"/>
</dbReference>
<dbReference type="Pfam" id="PF01142">
    <property type="entry name" value="TruD"/>
    <property type="match status" value="1"/>
</dbReference>
<dbReference type="STRING" id="1507870.A0A1V8T3M6"/>
<dbReference type="GO" id="GO:0005634">
    <property type="term" value="C:nucleus"/>
    <property type="evidence" value="ECO:0007669"/>
    <property type="project" value="TreeGrafter"/>
</dbReference>
<evidence type="ECO:0000256" key="1">
    <source>
        <dbReference type="ARBA" id="ARBA00007953"/>
    </source>
</evidence>